<accession>A0A7S0CD91</accession>
<dbReference type="PANTHER" id="PTHR45890">
    <property type="entry name" value="AARF DOMAIN CONTAINING KINASE 2 (PREDICTED)"/>
    <property type="match status" value="1"/>
</dbReference>
<proteinExistence type="predicted"/>
<dbReference type="PANTHER" id="PTHR45890:SF1">
    <property type="entry name" value="AARF DOMAIN CONTAINING KINASE 2"/>
    <property type="match status" value="1"/>
</dbReference>
<reference evidence="1" key="1">
    <citation type="submission" date="2021-01" db="EMBL/GenBank/DDBJ databases">
        <authorList>
            <person name="Corre E."/>
            <person name="Pelletier E."/>
            <person name="Niang G."/>
            <person name="Scheremetjew M."/>
            <person name="Finn R."/>
            <person name="Kale V."/>
            <person name="Holt S."/>
            <person name="Cochrane G."/>
            <person name="Meng A."/>
            <person name="Brown T."/>
            <person name="Cohen L."/>
        </authorList>
    </citation>
    <scope>NUCLEOTIDE SEQUENCE</scope>
    <source>
        <strain evidence="1">CCAP1064/1</strain>
    </source>
</reference>
<gene>
    <name evidence="1" type="ORF">PINE0816_LOCUS15646</name>
</gene>
<protein>
    <submittedName>
        <fullName evidence="1">Uncharacterized protein</fullName>
    </submittedName>
</protein>
<organism evidence="1">
    <name type="scientific">Proboscia inermis</name>
    <dbReference type="NCBI Taxonomy" id="420281"/>
    <lineage>
        <taxon>Eukaryota</taxon>
        <taxon>Sar</taxon>
        <taxon>Stramenopiles</taxon>
        <taxon>Ochrophyta</taxon>
        <taxon>Bacillariophyta</taxon>
        <taxon>Coscinodiscophyceae</taxon>
        <taxon>Rhizosoleniophycidae</taxon>
        <taxon>Rhizosoleniales</taxon>
        <taxon>Rhizosoleniaceae</taxon>
        <taxon>Proboscia</taxon>
    </lineage>
</organism>
<dbReference type="AlphaFoldDB" id="A0A7S0CD91"/>
<name>A0A7S0CD91_9STRA</name>
<dbReference type="InterPro" id="IPR052402">
    <property type="entry name" value="ADCK_kinase"/>
</dbReference>
<sequence length="162" mass="18597">MVTEYTEEDHDVIVKILTSFIRCEGDKAAELMLSDSNRRMLKKSYESSSNVDSGSDNIAVNENAYIKKIARMVDMAHTCDDFFKNLSQYIAFICDAAATHRVMMNQTFVSFGLAVKVQEGVAMSLDPSIKVWNVANPIILRYESQRYIDRLKDNFRERVMNF</sequence>
<evidence type="ECO:0000313" key="1">
    <source>
        <dbReference type="EMBL" id="CAD8419511.1"/>
    </source>
</evidence>
<dbReference type="EMBL" id="HBEL01033308">
    <property type="protein sequence ID" value="CAD8419511.1"/>
    <property type="molecule type" value="Transcribed_RNA"/>
</dbReference>
<dbReference type="GO" id="GO:0005739">
    <property type="term" value="C:mitochondrion"/>
    <property type="evidence" value="ECO:0007669"/>
    <property type="project" value="TreeGrafter"/>
</dbReference>